<dbReference type="EMBL" id="LATX01001928">
    <property type="protein sequence ID" value="KTB36078.1"/>
    <property type="molecule type" value="Genomic_DNA"/>
</dbReference>
<dbReference type="SUPFAM" id="SSF51430">
    <property type="entry name" value="NAD(P)-linked oxidoreductase"/>
    <property type="match status" value="1"/>
</dbReference>
<dbReference type="AlphaFoldDB" id="A0A0W0FIF0"/>
<dbReference type="Gene3D" id="3.20.20.100">
    <property type="entry name" value="NADP-dependent oxidoreductase domain"/>
    <property type="match status" value="1"/>
</dbReference>
<dbReference type="Pfam" id="PF00248">
    <property type="entry name" value="Aldo_ket_red"/>
    <property type="match status" value="1"/>
</dbReference>
<protein>
    <recommendedName>
        <fullName evidence="1">NADP-dependent oxidoreductase domain-containing protein</fullName>
    </recommendedName>
</protein>
<sequence>MALAPWGVLAGGKLRTDAEEQKRLESGEQGRKVFSSEWMRNDVEVKVSRALEKVAAEVGATSIASVAIAYMMQNTTHVFPIIGGRKVEQLQ</sequence>
<dbReference type="InterPro" id="IPR023210">
    <property type="entry name" value="NADP_OxRdtase_dom"/>
</dbReference>
<accession>A0A0W0FIF0</accession>
<comment type="caution">
    <text evidence="2">The sequence shown here is derived from an EMBL/GenBank/DDBJ whole genome shotgun (WGS) entry which is preliminary data.</text>
</comment>
<proteinExistence type="predicted"/>
<gene>
    <name evidence="2" type="ORF">WG66_11341</name>
</gene>
<dbReference type="Proteomes" id="UP000054988">
    <property type="component" value="Unassembled WGS sequence"/>
</dbReference>
<dbReference type="InterPro" id="IPR036812">
    <property type="entry name" value="NAD(P)_OxRdtase_dom_sf"/>
</dbReference>
<organism evidence="2 3">
    <name type="scientific">Moniliophthora roreri</name>
    <name type="common">Frosty pod rot fungus</name>
    <name type="synonym">Monilia roreri</name>
    <dbReference type="NCBI Taxonomy" id="221103"/>
    <lineage>
        <taxon>Eukaryota</taxon>
        <taxon>Fungi</taxon>
        <taxon>Dikarya</taxon>
        <taxon>Basidiomycota</taxon>
        <taxon>Agaricomycotina</taxon>
        <taxon>Agaricomycetes</taxon>
        <taxon>Agaricomycetidae</taxon>
        <taxon>Agaricales</taxon>
        <taxon>Marasmiineae</taxon>
        <taxon>Marasmiaceae</taxon>
        <taxon>Moniliophthora</taxon>
    </lineage>
</organism>
<feature type="domain" description="NADP-dependent oxidoreductase" evidence="1">
    <location>
        <begin position="2"/>
        <end position="91"/>
    </location>
</feature>
<evidence type="ECO:0000313" key="2">
    <source>
        <dbReference type="EMBL" id="KTB36078.1"/>
    </source>
</evidence>
<evidence type="ECO:0000259" key="1">
    <source>
        <dbReference type="Pfam" id="PF00248"/>
    </source>
</evidence>
<evidence type="ECO:0000313" key="3">
    <source>
        <dbReference type="Proteomes" id="UP000054988"/>
    </source>
</evidence>
<name>A0A0W0FIF0_MONRR</name>
<reference evidence="2 3" key="1">
    <citation type="submission" date="2015-12" db="EMBL/GenBank/DDBJ databases">
        <title>Draft genome sequence of Moniliophthora roreri, the causal agent of frosty pod rot of cacao.</title>
        <authorList>
            <person name="Aime M.C."/>
            <person name="Diaz-Valderrama J.R."/>
            <person name="Kijpornyongpan T."/>
            <person name="Phillips-Mora W."/>
        </authorList>
    </citation>
    <scope>NUCLEOTIDE SEQUENCE [LARGE SCALE GENOMIC DNA]</scope>
    <source>
        <strain evidence="2 3">MCA 2952</strain>
    </source>
</reference>